<dbReference type="EMBL" id="FNCJ01000007">
    <property type="protein sequence ID" value="SDH10391.1"/>
    <property type="molecule type" value="Genomic_DNA"/>
</dbReference>
<dbReference type="Proteomes" id="UP000199706">
    <property type="component" value="Unassembled WGS sequence"/>
</dbReference>
<reference evidence="1 2" key="1">
    <citation type="submission" date="2016-10" db="EMBL/GenBank/DDBJ databases">
        <authorList>
            <person name="de Groot N.N."/>
        </authorList>
    </citation>
    <scope>NUCLEOTIDE SEQUENCE [LARGE SCALE GENOMIC DNA]</scope>
    <source>
        <strain evidence="1 2">LMG 2247</strain>
    </source>
</reference>
<dbReference type="Gene3D" id="1.10.3790.10">
    <property type="entry name" value="NinB"/>
    <property type="match status" value="1"/>
</dbReference>
<proteinExistence type="predicted"/>
<dbReference type="AlphaFoldDB" id="A0A1G7ZNR1"/>
<dbReference type="InterPro" id="IPR036619">
    <property type="entry name" value="NinB_sf"/>
</dbReference>
<dbReference type="OrthoDB" id="6064804at2"/>
<organism evidence="1 2">
    <name type="scientific">Paraburkholderia phenazinium</name>
    <dbReference type="NCBI Taxonomy" id="60549"/>
    <lineage>
        <taxon>Bacteria</taxon>
        <taxon>Pseudomonadati</taxon>
        <taxon>Pseudomonadota</taxon>
        <taxon>Betaproteobacteria</taxon>
        <taxon>Burkholderiales</taxon>
        <taxon>Burkholderiaceae</taxon>
        <taxon>Paraburkholderia</taxon>
    </lineage>
</organism>
<protein>
    <submittedName>
        <fullName evidence="1">NinB protein</fullName>
    </submittedName>
</protein>
<sequence>MDKQAFVLSHAVARSKAIEAIKCAPDGFCVEVKPATRSILQNARLWAMLTDISRQVEWHGLKLAPEDWKHIFSAGLKKQRAVPGLDGGFVVLGQSTSKMTKAEMSELQELMSAFGSERDVKWSEPADQGYEEMARGVA</sequence>
<evidence type="ECO:0000313" key="2">
    <source>
        <dbReference type="Proteomes" id="UP000199706"/>
    </source>
</evidence>
<dbReference type="InterPro" id="IPR008711">
    <property type="entry name" value="Recombinase_NinB"/>
</dbReference>
<gene>
    <name evidence="1" type="ORF">SAMN05216466_107110</name>
</gene>
<dbReference type="RefSeq" id="WP_090685762.1">
    <property type="nucleotide sequence ID" value="NZ_FNCJ01000007.1"/>
</dbReference>
<evidence type="ECO:0000313" key="1">
    <source>
        <dbReference type="EMBL" id="SDH10391.1"/>
    </source>
</evidence>
<name>A0A1G7ZNR1_9BURK</name>
<dbReference type="Pfam" id="PF05772">
    <property type="entry name" value="NinB"/>
    <property type="match status" value="1"/>
</dbReference>
<dbReference type="SUPFAM" id="SSF103370">
    <property type="entry name" value="NinB"/>
    <property type="match status" value="1"/>
</dbReference>
<accession>A0A1G7ZNR1</accession>